<reference evidence="1 2" key="1">
    <citation type="submission" date="2019-03" db="EMBL/GenBank/DDBJ databases">
        <title>Draft genome sequences of novel Actinobacteria.</title>
        <authorList>
            <person name="Sahin N."/>
            <person name="Ay H."/>
            <person name="Saygin H."/>
        </authorList>
    </citation>
    <scope>NUCLEOTIDE SEQUENCE [LARGE SCALE GENOMIC DNA]</scope>
    <source>
        <strain evidence="1 2">KC310</strain>
    </source>
</reference>
<evidence type="ECO:0000313" key="2">
    <source>
        <dbReference type="Proteomes" id="UP000295258"/>
    </source>
</evidence>
<comment type="caution">
    <text evidence="1">The sequence shown here is derived from an EMBL/GenBank/DDBJ whole genome shotgun (WGS) entry which is preliminary data.</text>
</comment>
<organism evidence="1 2">
    <name type="scientific">Nonomuraea deserti</name>
    <dbReference type="NCBI Taxonomy" id="1848322"/>
    <lineage>
        <taxon>Bacteria</taxon>
        <taxon>Bacillati</taxon>
        <taxon>Actinomycetota</taxon>
        <taxon>Actinomycetes</taxon>
        <taxon>Streptosporangiales</taxon>
        <taxon>Streptosporangiaceae</taxon>
        <taxon>Nonomuraea</taxon>
    </lineage>
</organism>
<protein>
    <submittedName>
        <fullName evidence="1">Uncharacterized protein</fullName>
    </submittedName>
</protein>
<name>A0A4R4VQG8_9ACTN</name>
<dbReference type="EMBL" id="SMKO01000039">
    <property type="protein sequence ID" value="TDD05373.1"/>
    <property type="molecule type" value="Genomic_DNA"/>
</dbReference>
<evidence type="ECO:0000313" key="1">
    <source>
        <dbReference type="EMBL" id="TDD05373.1"/>
    </source>
</evidence>
<keyword evidence="2" id="KW-1185">Reference proteome</keyword>
<sequence length="109" mass="12399">MSLQKALSEAGRRVLGLGWTDIDGPTELFYLENGQLIDNITPYHTDPASLGYVLSPYLRDVPFSETADSEVTLNSFLKVVEKVTEGAISSEWFDTVHNLYRIPREYWSR</sequence>
<dbReference type="AlphaFoldDB" id="A0A4R4VQG8"/>
<gene>
    <name evidence="1" type="ORF">E1292_17025</name>
</gene>
<dbReference type="RefSeq" id="WP_132596198.1">
    <property type="nucleotide sequence ID" value="NZ_SMKO01000039.1"/>
</dbReference>
<accession>A0A4R4VQG8</accession>
<proteinExistence type="predicted"/>
<dbReference type="Proteomes" id="UP000295258">
    <property type="component" value="Unassembled WGS sequence"/>
</dbReference>